<organism evidence="1 2">
    <name type="scientific">Limosilactobacillus fastidiosus</name>
    <dbReference type="NCBI Taxonomy" id="2759855"/>
    <lineage>
        <taxon>Bacteria</taxon>
        <taxon>Bacillati</taxon>
        <taxon>Bacillota</taxon>
        <taxon>Bacilli</taxon>
        <taxon>Lactobacillales</taxon>
        <taxon>Lactobacillaceae</taxon>
        <taxon>Limosilactobacillus</taxon>
    </lineage>
</organism>
<name>A0A7W3TZT6_9LACO</name>
<dbReference type="EMBL" id="JACIUY010000049">
    <property type="protein sequence ID" value="MBB1086030.1"/>
    <property type="molecule type" value="Genomic_DNA"/>
</dbReference>
<protein>
    <submittedName>
        <fullName evidence="1">Uncharacterized protein</fullName>
    </submittedName>
</protein>
<comment type="caution">
    <text evidence="1">The sequence shown here is derived from an EMBL/GenBank/DDBJ whole genome shotgun (WGS) entry which is preliminary data.</text>
</comment>
<sequence>MGSGYRGYAHTQGAIERFKSQELMNELRKSGVNYTEKEVVLVTKNYIDKLLWLEKGNEKSGLKYIMDEHKNNFKGINVPALIKILTKQKPISHYEKHNVKQLIDVYNYKKNGNTYLLVYDNNGYIDSIGPVGNMYQVKEIISYEFARNIVLQYKNHQQIKVFDDSALFGNNDFGFLKVGHSYSCKIGILGDMSKSGKSFSVDGHEKIGTKWFIKLSDKNQNVFYLKPDTNVSNESRKNVQIEIKRYDLLQVDNVVHGRYR</sequence>
<evidence type="ECO:0000313" key="2">
    <source>
        <dbReference type="Proteomes" id="UP000518255"/>
    </source>
</evidence>
<reference evidence="1 2" key="1">
    <citation type="submission" date="2020-07" db="EMBL/GenBank/DDBJ databases">
        <title>Description of Limosilactobacillus balticus sp. nov., Limosilactobacillus agrestis sp. nov., Limosilactobacillus albertensis sp. nov., Limosilactobacillus rudii sp. nov., Limosilactobacillus fastidiosus sp. nov., five novel Limosilactobacillus species isolated from the vertebrate gastrointestinal tract, and proposal of 6 subspecies of Limosilactobacillus reuteri adapted to the gastrointestinal tract of specific vertebrate hosts.</title>
        <authorList>
            <person name="Li F."/>
            <person name="Cheng C."/>
            <person name="Zheng J."/>
            <person name="Quevedo R.M."/>
            <person name="Li J."/>
            <person name="Roos S."/>
            <person name="Gaenzle M.G."/>
            <person name="Walter J."/>
        </authorList>
    </citation>
    <scope>NUCLEOTIDE SEQUENCE [LARGE SCALE GENOMIC DNA]</scope>
    <source>
        <strain evidence="1 2">WF-MA3-C</strain>
    </source>
</reference>
<dbReference type="RefSeq" id="WP_182580915.1">
    <property type="nucleotide sequence ID" value="NZ_JACIUY010000049.1"/>
</dbReference>
<accession>A0A7W3TZT6</accession>
<evidence type="ECO:0000313" key="1">
    <source>
        <dbReference type="EMBL" id="MBB1086030.1"/>
    </source>
</evidence>
<proteinExistence type="predicted"/>
<dbReference type="Proteomes" id="UP000518255">
    <property type="component" value="Unassembled WGS sequence"/>
</dbReference>
<dbReference type="AlphaFoldDB" id="A0A7W3TZT6"/>
<gene>
    <name evidence="1" type="ORF">H5R63_04375</name>
</gene>